<organism evidence="2 3">
    <name type="scientific">Sistotremastrum niveocremeum HHB9708</name>
    <dbReference type="NCBI Taxonomy" id="1314777"/>
    <lineage>
        <taxon>Eukaryota</taxon>
        <taxon>Fungi</taxon>
        <taxon>Dikarya</taxon>
        <taxon>Basidiomycota</taxon>
        <taxon>Agaricomycotina</taxon>
        <taxon>Agaricomycetes</taxon>
        <taxon>Sistotremastrales</taxon>
        <taxon>Sistotremastraceae</taxon>
        <taxon>Sertulicium</taxon>
        <taxon>Sertulicium niveocremeum</taxon>
    </lineage>
</organism>
<dbReference type="Proteomes" id="UP000076722">
    <property type="component" value="Unassembled WGS sequence"/>
</dbReference>
<accession>A0A164TZI9</accession>
<keyword evidence="3" id="KW-1185">Reference proteome</keyword>
<dbReference type="EMBL" id="KV419409">
    <property type="protein sequence ID" value="KZS92777.1"/>
    <property type="molecule type" value="Genomic_DNA"/>
</dbReference>
<protein>
    <submittedName>
        <fullName evidence="2">Uncharacterized protein</fullName>
    </submittedName>
</protein>
<evidence type="ECO:0000313" key="2">
    <source>
        <dbReference type="EMBL" id="KZS92777.1"/>
    </source>
</evidence>
<keyword evidence="1" id="KW-0732">Signal</keyword>
<proteinExistence type="predicted"/>
<evidence type="ECO:0000313" key="3">
    <source>
        <dbReference type="Proteomes" id="UP000076722"/>
    </source>
</evidence>
<evidence type="ECO:0000256" key="1">
    <source>
        <dbReference type="SAM" id="SignalP"/>
    </source>
</evidence>
<name>A0A164TZI9_9AGAM</name>
<feature type="signal peptide" evidence="1">
    <location>
        <begin position="1"/>
        <end position="21"/>
    </location>
</feature>
<reference evidence="2 3" key="1">
    <citation type="journal article" date="2016" name="Mol. Biol. Evol.">
        <title>Comparative Genomics of Early-Diverging Mushroom-Forming Fungi Provides Insights into the Origins of Lignocellulose Decay Capabilities.</title>
        <authorList>
            <person name="Nagy L.G."/>
            <person name="Riley R."/>
            <person name="Tritt A."/>
            <person name="Adam C."/>
            <person name="Daum C."/>
            <person name="Floudas D."/>
            <person name="Sun H."/>
            <person name="Yadav J.S."/>
            <person name="Pangilinan J."/>
            <person name="Larsson K.H."/>
            <person name="Matsuura K."/>
            <person name="Barry K."/>
            <person name="Labutti K."/>
            <person name="Kuo R."/>
            <person name="Ohm R.A."/>
            <person name="Bhattacharya S.S."/>
            <person name="Shirouzu T."/>
            <person name="Yoshinaga Y."/>
            <person name="Martin F.M."/>
            <person name="Grigoriev I.V."/>
            <person name="Hibbett D.S."/>
        </authorList>
    </citation>
    <scope>NUCLEOTIDE SEQUENCE [LARGE SCALE GENOMIC DNA]</scope>
    <source>
        <strain evidence="2 3">HHB9708</strain>
    </source>
</reference>
<dbReference type="AlphaFoldDB" id="A0A164TZI9"/>
<sequence>MQISLRISFVALCTLFGAAFAAPAAEPATTTVVHPVCNVRCIPGVVINNPNCHCPA</sequence>
<feature type="chain" id="PRO_5007853477" evidence="1">
    <location>
        <begin position="22"/>
        <end position="56"/>
    </location>
</feature>
<gene>
    <name evidence="2" type="ORF">SISNIDRAFT_455394</name>
</gene>